<accession>A0ABD3QKA3</accession>
<dbReference type="EMBL" id="JABMIG020000031">
    <property type="protein sequence ID" value="KAL3800629.1"/>
    <property type="molecule type" value="Genomic_DNA"/>
</dbReference>
<dbReference type="Proteomes" id="UP001516023">
    <property type="component" value="Unassembled WGS sequence"/>
</dbReference>
<sequence>MAARLGVTSKRASRLFYVAIASSFSAIVLFHIMFQYEGVTTTADSMIAPHLFTSEPKTISHANVQDEGLSACVLINDENPRLPEWIAYHYFVLPLRSLIVAVDPASRHQPTEILSRWPKMGIEIDTWNDTHYLGNDGGVCKSKDSSVCKQRHRWRQKTFILRCMANLKQRNKTWVLLTDIDEYITSDSLDWGGDSNRAVHDPTNNSNPGVTSHKTIRDIIISQGTVDPCLPIARVLYGAKEDYNSNWTDMAPTGFDDFDFLTLRFRWRAMKNKVFVNRWQKTIIDVSRIPIEDLHEAAGQSTSIHFPLPKHCPKGK</sequence>
<evidence type="ECO:0000313" key="2">
    <source>
        <dbReference type="EMBL" id="KAL3800629.1"/>
    </source>
</evidence>
<protein>
    <recommendedName>
        <fullName evidence="4">Glycosyltransferase family 92 protein</fullName>
    </recommendedName>
</protein>
<keyword evidence="1" id="KW-1133">Transmembrane helix</keyword>
<comment type="caution">
    <text evidence="2">The sequence shown here is derived from an EMBL/GenBank/DDBJ whole genome shotgun (WGS) entry which is preliminary data.</text>
</comment>
<keyword evidence="3" id="KW-1185">Reference proteome</keyword>
<feature type="transmembrane region" description="Helical" evidence="1">
    <location>
        <begin position="12"/>
        <end position="34"/>
    </location>
</feature>
<dbReference type="Pfam" id="PF13704">
    <property type="entry name" value="Glyco_tranf_2_4"/>
    <property type="match status" value="1"/>
</dbReference>
<proteinExistence type="predicted"/>
<evidence type="ECO:0000256" key="1">
    <source>
        <dbReference type="SAM" id="Phobius"/>
    </source>
</evidence>
<name>A0ABD3QKA3_9STRA</name>
<organism evidence="2 3">
    <name type="scientific">Cyclotella cryptica</name>
    <dbReference type="NCBI Taxonomy" id="29204"/>
    <lineage>
        <taxon>Eukaryota</taxon>
        <taxon>Sar</taxon>
        <taxon>Stramenopiles</taxon>
        <taxon>Ochrophyta</taxon>
        <taxon>Bacillariophyta</taxon>
        <taxon>Coscinodiscophyceae</taxon>
        <taxon>Thalassiosirophycidae</taxon>
        <taxon>Stephanodiscales</taxon>
        <taxon>Stephanodiscaceae</taxon>
        <taxon>Cyclotella</taxon>
    </lineage>
</organism>
<evidence type="ECO:0008006" key="4">
    <source>
        <dbReference type="Google" id="ProtNLM"/>
    </source>
</evidence>
<evidence type="ECO:0000313" key="3">
    <source>
        <dbReference type="Proteomes" id="UP001516023"/>
    </source>
</evidence>
<keyword evidence="1" id="KW-0472">Membrane</keyword>
<keyword evidence="1" id="KW-0812">Transmembrane</keyword>
<dbReference type="AlphaFoldDB" id="A0ABD3QKA3"/>
<gene>
    <name evidence="2" type="ORF">HJC23_006091</name>
</gene>
<reference evidence="2 3" key="1">
    <citation type="journal article" date="2020" name="G3 (Bethesda)">
        <title>Improved Reference Genome for Cyclotella cryptica CCMP332, a Model for Cell Wall Morphogenesis, Salinity Adaptation, and Lipid Production in Diatoms (Bacillariophyta).</title>
        <authorList>
            <person name="Roberts W.R."/>
            <person name="Downey K.M."/>
            <person name="Ruck E.C."/>
            <person name="Traller J.C."/>
            <person name="Alverson A.J."/>
        </authorList>
    </citation>
    <scope>NUCLEOTIDE SEQUENCE [LARGE SCALE GENOMIC DNA]</scope>
    <source>
        <strain evidence="2 3">CCMP332</strain>
    </source>
</reference>